<dbReference type="EC" id="3.6.3.4" evidence="2"/>
<dbReference type="EC" id="3.6.3.3" evidence="2"/>
<sequence length="706" mass="75686">MRPAAFGEVDRPHVDPGQHSGRIAREAARERSLDRRRRGREGGDRVLGPAGHVVGGEADVLFRPGLQGQAQLGDMVVAGDQPGIAAGQRGDVGGGALDIVEHAHVRRRDHRIAELLSARRLFLVGVRHDETDRVDRRPVRAIAQGLERAEVREMILGDIEIGRELAEERQEIVCLARDRYVEIELAADRIARHRTDLVAAESIGSAIEAAHIATHPDAGRDVASGQLEQRPVEQRVEPGVVGDGIGAVGRARAEPLQRTERVGGGVPGVDPRLEVGDVQAGVGEGPCVAVIIVAGQRPAPFRADIAVERGAQMRRERGAALCDRQVPVQHPVDDHVVGEGREGVAGGQVERRSRQAVEPHAVGIFHPAVQRGRDIAEDRSCVDAVRGEIATCRQQTAIRGLIGRVGVIRGRAKGAKRRHAACGAGRHARDRHRAPGEGAQRGIDLSAFGADDIAADRKRAWLLRDIALAFGQPGLPFIFHMQGEAAIAVEVEQIELAVRIVVPAGGRHLVGQLDGGRAEAAAQDDIHHLLVGGIAIFQRDLLGQDVDARDRLGRQVANLREAGNALAVEQHHRRAAAATAAGRLRCQFGQQVGNRTDSVGPDVRRAELLLGLDVADHRAGQVALPPHDDVRLVRVGLVVGLPGRGGAGRRGRRCSRCFLGCGQRGVAGRCQQEQDADTPHGHSNSNLSRSPRLHLSQECAGRHIDL</sequence>
<gene>
    <name evidence="2" type="ORF">MGWOODY_Smn450</name>
</gene>
<dbReference type="GO" id="GO:0016787">
    <property type="term" value="F:hydrolase activity"/>
    <property type="evidence" value="ECO:0007669"/>
    <property type="project" value="UniProtKB-KW"/>
</dbReference>
<feature type="region of interest" description="Disordered" evidence="1">
    <location>
        <begin position="672"/>
        <end position="694"/>
    </location>
</feature>
<evidence type="ECO:0000256" key="1">
    <source>
        <dbReference type="SAM" id="MobiDB-lite"/>
    </source>
</evidence>
<feature type="region of interest" description="Disordered" evidence="1">
    <location>
        <begin position="1"/>
        <end position="50"/>
    </location>
</feature>
<protein>
    <submittedName>
        <fullName evidence="2">Lead, cadmium, zinc and mercury transporting ATPase Copper-translocating P-type ATPase</fullName>
        <ecNumber evidence="2">3.6.3.3</ecNumber>
        <ecNumber evidence="2">3.6.3.4</ecNumber>
    </submittedName>
</protein>
<dbReference type="EMBL" id="CZQE01000293">
    <property type="protein sequence ID" value="CUS45717.1"/>
    <property type="molecule type" value="Genomic_DNA"/>
</dbReference>
<feature type="compositionally biased region" description="Basic and acidic residues" evidence="1">
    <location>
        <begin position="23"/>
        <end position="33"/>
    </location>
</feature>
<evidence type="ECO:0000313" key="2">
    <source>
        <dbReference type="EMBL" id="CUS45717.1"/>
    </source>
</evidence>
<keyword evidence="2" id="KW-0378">Hydrolase</keyword>
<reference evidence="2" key="1">
    <citation type="submission" date="2015-10" db="EMBL/GenBank/DDBJ databases">
        <authorList>
            <person name="Gilbert D.G."/>
        </authorList>
    </citation>
    <scope>NUCLEOTIDE SEQUENCE</scope>
</reference>
<organism evidence="2">
    <name type="scientific">hydrothermal vent metagenome</name>
    <dbReference type="NCBI Taxonomy" id="652676"/>
    <lineage>
        <taxon>unclassified sequences</taxon>
        <taxon>metagenomes</taxon>
        <taxon>ecological metagenomes</taxon>
    </lineage>
</organism>
<accession>A0A160TN79</accession>
<dbReference type="AlphaFoldDB" id="A0A160TN79"/>
<name>A0A160TN79_9ZZZZ</name>
<proteinExistence type="predicted"/>